<dbReference type="AlphaFoldDB" id="A0AAD6X514"/>
<organism evidence="2 3">
    <name type="scientific">Mycena alexandri</name>
    <dbReference type="NCBI Taxonomy" id="1745969"/>
    <lineage>
        <taxon>Eukaryota</taxon>
        <taxon>Fungi</taxon>
        <taxon>Dikarya</taxon>
        <taxon>Basidiomycota</taxon>
        <taxon>Agaricomycotina</taxon>
        <taxon>Agaricomycetes</taxon>
        <taxon>Agaricomycetidae</taxon>
        <taxon>Agaricales</taxon>
        <taxon>Marasmiineae</taxon>
        <taxon>Mycenaceae</taxon>
        <taxon>Mycena</taxon>
    </lineage>
</organism>
<feature type="compositionally biased region" description="Acidic residues" evidence="1">
    <location>
        <begin position="13"/>
        <end position="23"/>
    </location>
</feature>
<dbReference type="EMBL" id="JARJCM010000048">
    <property type="protein sequence ID" value="KAJ7035765.1"/>
    <property type="molecule type" value="Genomic_DNA"/>
</dbReference>
<sequence length="226" mass="25251">MVVENLETIAPSESDDDGSEDDSSSSSESENSDIELQEFQGNPDSDGHPMEAIDRPENPENQDDDEELSGWRRFDELQDTDSPDPSRKEMTLIAQLEQMLGPDEDPKLWSMRNEELTDGDRNNIRAFKLKMMSDMSRDAARSLTTIHRTTSSQKACQTGNILEAPPPDEKEVTLDDFPSPTKKKVTQPKPKSKVKKEQGSNPIPKPTKPAITSVYSTRSKGKVDPD</sequence>
<gene>
    <name evidence="2" type="ORF">C8F04DRAFT_1258650</name>
</gene>
<comment type="caution">
    <text evidence="2">The sequence shown here is derived from an EMBL/GenBank/DDBJ whole genome shotgun (WGS) entry which is preliminary data.</text>
</comment>
<feature type="compositionally biased region" description="Basic residues" evidence="1">
    <location>
        <begin position="181"/>
        <end position="194"/>
    </location>
</feature>
<evidence type="ECO:0000256" key="1">
    <source>
        <dbReference type="SAM" id="MobiDB-lite"/>
    </source>
</evidence>
<protein>
    <submittedName>
        <fullName evidence="2">Uncharacterized protein</fullName>
    </submittedName>
</protein>
<keyword evidence="3" id="KW-1185">Reference proteome</keyword>
<dbReference type="Proteomes" id="UP001218188">
    <property type="component" value="Unassembled WGS sequence"/>
</dbReference>
<evidence type="ECO:0000313" key="3">
    <source>
        <dbReference type="Proteomes" id="UP001218188"/>
    </source>
</evidence>
<accession>A0AAD6X514</accession>
<feature type="region of interest" description="Disordered" evidence="1">
    <location>
        <begin position="146"/>
        <end position="226"/>
    </location>
</feature>
<evidence type="ECO:0000313" key="2">
    <source>
        <dbReference type="EMBL" id="KAJ7035765.1"/>
    </source>
</evidence>
<feature type="compositionally biased region" description="Basic and acidic residues" evidence="1">
    <location>
        <begin position="45"/>
        <end position="58"/>
    </location>
</feature>
<feature type="compositionally biased region" description="Polar residues" evidence="1">
    <location>
        <begin position="146"/>
        <end position="160"/>
    </location>
</feature>
<proteinExistence type="predicted"/>
<feature type="region of interest" description="Disordered" evidence="1">
    <location>
        <begin position="1"/>
        <end position="88"/>
    </location>
</feature>
<name>A0AAD6X514_9AGAR</name>
<reference evidence="2" key="1">
    <citation type="submission" date="2023-03" db="EMBL/GenBank/DDBJ databases">
        <title>Massive genome expansion in bonnet fungi (Mycena s.s.) driven by repeated elements and novel gene families across ecological guilds.</title>
        <authorList>
            <consortium name="Lawrence Berkeley National Laboratory"/>
            <person name="Harder C.B."/>
            <person name="Miyauchi S."/>
            <person name="Viragh M."/>
            <person name="Kuo A."/>
            <person name="Thoen E."/>
            <person name="Andreopoulos B."/>
            <person name="Lu D."/>
            <person name="Skrede I."/>
            <person name="Drula E."/>
            <person name="Henrissat B."/>
            <person name="Morin E."/>
            <person name="Kohler A."/>
            <person name="Barry K."/>
            <person name="LaButti K."/>
            <person name="Morin E."/>
            <person name="Salamov A."/>
            <person name="Lipzen A."/>
            <person name="Mereny Z."/>
            <person name="Hegedus B."/>
            <person name="Baldrian P."/>
            <person name="Stursova M."/>
            <person name="Weitz H."/>
            <person name="Taylor A."/>
            <person name="Grigoriev I.V."/>
            <person name="Nagy L.G."/>
            <person name="Martin F."/>
            <person name="Kauserud H."/>
        </authorList>
    </citation>
    <scope>NUCLEOTIDE SEQUENCE</scope>
    <source>
        <strain evidence="2">CBHHK200</strain>
    </source>
</reference>